<dbReference type="OrthoDB" id="5114860at2"/>
<organism evidence="2 3">
    <name type="scientific">Agreia pratensis</name>
    <dbReference type="NCBI Taxonomy" id="150121"/>
    <lineage>
        <taxon>Bacteria</taxon>
        <taxon>Bacillati</taxon>
        <taxon>Actinomycetota</taxon>
        <taxon>Actinomycetes</taxon>
        <taxon>Micrococcales</taxon>
        <taxon>Microbacteriaceae</taxon>
        <taxon>Agreia</taxon>
    </lineage>
</organism>
<evidence type="ECO:0000256" key="1">
    <source>
        <dbReference type="SAM" id="Phobius"/>
    </source>
</evidence>
<dbReference type="Proteomes" id="UP000193244">
    <property type="component" value="Unassembled WGS sequence"/>
</dbReference>
<keyword evidence="3" id="KW-1185">Reference proteome</keyword>
<name>A0A1X7L346_9MICO</name>
<accession>A0A1X7L346</accession>
<gene>
    <name evidence="2" type="ORF">SAMN06296010_3294</name>
</gene>
<feature type="transmembrane region" description="Helical" evidence="1">
    <location>
        <begin position="104"/>
        <end position="122"/>
    </location>
</feature>
<proteinExistence type="predicted"/>
<dbReference type="Pfam" id="PF22765">
    <property type="entry name" value="DUF7010"/>
    <property type="match status" value="1"/>
</dbReference>
<keyword evidence="1" id="KW-1133">Transmembrane helix</keyword>
<protein>
    <submittedName>
        <fullName evidence="2">Uncharacterized protein</fullName>
    </submittedName>
</protein>
<dbReference type="STRING" id="150121.SAMN06296010_3294"/>
<dbReference type="AlphaFoldDB" id="A0A1X7L346"/>
<feature type="transmembrane region" description="Helical" evidence="1">
    <location>
        <begin position="129"/>
        <end position="148"/>
    </location>
</feature>
<reference evidence="3" key="1">
    <citation type="submission" date="2017-04" db="EMBL/GenBank/DDBJ databases">
        <authorList>
            <person name="Varghese N."/>
            <person name="Submissions S."/>
        </authorList>
    </citation>
    <scope>NUCLEOTIDE SEQUENCE [LARGE SCALE GENOMIC DNA]</scope>
    <source>
        <strain evidence="3">VKM Ac-2510</strain>
    </source>
</reference>
<sequence length="177" mass="18469">MDISEAQADVRRVYRAGFPGPAVSAVVWAVANAVFVWGSATAGMVVLFVGGMLIFPLTTLVLKVMGGTASLPKGHPSTSLAMQSAFTVPFGLLVALVLGAYEPALFFPASLIIVGAHYLVFVSLYGMRLFAVLAAVLIVVGTLVLFLLPSLGSISGWLGAAVFAIFAVVLFRAARDH</sequence>
<evidence type="ECO:0000313" key="3">
    <source>
        <dbReference type="Proteomes" id="UP000193244"/>
    </source>
</evidence>
<keyword evidence="1" id="KW-0472">Membrane</keyword>
<feature type="transmembrane region" description="Helical" evidence="1">
    <location>
        <begin position="21"/>
        <end position="38"/>
    </location>
</feature>
<feature type="transmembrane region" description="Helical" evidence="1">
    <location>
        <begin position="154"/>
        <end position="174"/>
    </location>
</feature>
<evidence type="ECO:0000313" key="2">
    <source>
        <dbReference type="EMBL" id="SMG48266.1"/>
    </source>
</evidence>
<keyword evidence="1" id="KW-0812">Transmembrane</keyword>
<dbReference type="RefSeq" id="WP_085488061.1">
    <property type="nucleotide sequence ID" value="NZ_FXAY01000007.1"/>
</dbReference>
<feature type="transmembrane region" description="Helical" evidence="1">
    <location>
        <begin position="44"/>
        <end position="66"/>
    </location>
</feature>
<dbReference type="InterPro" id="IPR053824">
    <property type="entry name" value="DUF7010"/>
</dbReference>
<dbReference type="EMBL" id="FXAY01000007">
    <property type="protein sequence ID" value="SMG48266.1"/>
    <property type="molecule type" value="Genomic_DNA"/>
</dbReference>
<feature type="transmembrane region" description="Helical" evidence="1">
    <location>
        <begin position="78"/>
        <end position="98"/>
    </location>
</feature>